<keyword evidence="4" id="KW-1185">Reference proteome</keyword>
<name>A0ABX0MKL5_9BURK</name>
<dbReference type="Proteomes" id="UP000610594">
    <property type="component" value="Unassembled WGS sequence"/>
</dbReference>
<accession>A0ABX0MKL5</accession>
<proteinExistence type="predicted"/>
<dbReference type="Gene3D" id="3.30.2020.30">
    <property type="match status" value="1"/>
</dbReference>
<protein>
    <submittedName>
        <fullName evidence="3">DUF971 domain-containing protein</fullName>
    </submittedName>
</protein>
<dbReference type="InterPro" id="IPR038492">
    <property type="entry name" value="GBBH-like_N_sf"/>
</dbReference>
<sequence>MTSGRQTHWRSPKEICNRRARGVVDIVWDDGGAQPIPHAALRAACKKCRQCQTARLLDRVRRKLGDCAE</sequence>
<organism evidence="3 4">
    <name type="scientific">Massilia genomosp. 1</name>
    <dbReference type="NCBI Taxonomy" id="2609280"/>
    <lineage>
        <taxon>Bacteria</taxon>
        <taxon>Pseudomonadati</taxon>
        <taxon>Pseudomonadota</taxon>
        <taxon>Betaproteobacteria</taxon>
        <taxon>Burkholderiales</taxon>
        <taxon>Oxalobacteraceae</taxon>
        <taxon>Telluria group</taxon>
        <taxon>Massilia</taxon>
    </lineage>
</organism>
<keyword evidence="2" id="KW-0408">Iron</keyword>
<comment type="caution">
    <text evidence="3">The sequence shown here is derived from an EMBL/GenBank/DDBJ whole genome shotgun (WGS) entry which is preliminary data.</text>
</comment>
<gene>
    <name evidence="3" type="ORF">F1735_09765</name>
</gene>
<reference evidence="3 4" key="1">
    <citation type="submission" date="2019-10" db="EMBL/GenBank/DDBJ databases">
        <title>Taxonomy of Antarctic Massilia spp.: description of Massilia rubra sp. nov., Massilia aquatica sp. nov., Massilia mucilaginosa sp. nov., Massilia frigida sp. nov. isolated from streams, lakes and regoliths.</title>
        <authorList>
            <person name="Holochova P."/>
            <person name="Sedlacek I."/>
            <person name="Kralova S."/>
            <person name="Maslanova I."/>
            <person name="Busse H.-J."/>
            <person name="Stankova E."/>
            <person name="Vrbovska V."/>
            <person name="Kovarovic V."/>
            <person name="Bartak M."/>
            <person name="Svec P."/>
            <person name="Pantucek R."/>
        </authorList>
    </citation>
    <scope>NUCLEOTIDE SEQUENCE [LARGE SCALE GENOMIC DNA]</scope>
    <source>
        <strain evidence="3 4">CCM 8694</strain>
    </source>
</reference>
<evidence type="ECO:0000256" key="2">
    <source>
        <dbReference type="ARBA" id="ARBA00023004"/>
    </source>
</evidence>
<evidence type="ECO:0000313" key="4">
    <source>
        <dbReference type="Proteomes" id="UP000610594"/>
    </source>
</evidence>
<keyword evidence="1" id="KW-0479">Metal-binding</keyword>
<evidence type="ECO:0000313" key="3">
    <source>
        <dbReference type="EMBL" id="NHZ62592.1"/>
    </source>
</evidence>
<dbReference type="EMBL" id="WHJF01000020">
    <property type="protein sequence ID" value="NHZ62592.1"/>
    <property type="molecule type" value="Genomic_DNA"/>
</dbReference>
<evidence type="ECO:0000256" key="1">
    <source>
        <dbReference type="ARBA" id="ARBA00022723"/>
    </source>
</evidence>